<feature type="signal peptide" evidence="1">
    <location>
        <begin position="1"/>
        <end position="21"/>
    </location>
</feature>
<dbReference type="Pfam" id="PF00144">
    <property type="entry name" value="Beta-lactamase"/>
    <property type="match status" value="1"/>
</dbReference>
<dbReference type="InterPro" id="IPR012338">
    <property type="entry name" value="Beta-lactam/transpept-like"/>
</dbReference>
<geneLocation type="plasmid" evidence="3 4">
    <name>plas1</name>
</geneLocation>
<feature type="domain" description="Beta-lactamase-related" evidence="2">
    <location>
        <begin position="58"/>
        <end position="421"/>
    </location>
</feature>
<dbReference type="AlphaFoldDB" id="A0A7G6W0J3"/>
<evidence type="ECO:0000313" key="3">
    <source>
        <dbReference type="EMBL" id="QNE07508.1"/>
    </source>
</evidence>
<organism evidence="3 4">
    <name type="scientific">Croceicoccus marinus</name>
    <dbReference type="NCBI Taxonomy" id="450378"/>
    <lineage>
        <taxon>Bacteria</taxon>
        <taxon>Pseudomonadati</taxon>
        <taxon>Pseudomonadota</taxon>
        <taxon>Alphaproteobacteria</taxon>
        <taxon>Sphingomonadales</taxon>
        <taxon>Erythrobacteraceae</taxon>
        <taxon>Croceicoccus</taxon>
    </lineage>
</organism>
<dbReference type="PANTHER" id="PTHR43283:SF3">
    <property type="entry name" value="BETA-LACTAMASE FAMILY PROTEIN (AFU_ORTHOLOGUE AFUA_5G07500)"/>
    <property type="match status" value="1"/>
</dbReference>
<dbReference type="InterPro" id="IPR001466">
    <property type="entry name" value="Beta-lactam-related"/>
</dbReference>
<proteinExistence type="predicted"/>
<reference evidence="3 4" key="1">
    <citation type="submission" date="2020-08" db="EMBL/GenBank/DDBJ databases">
        <authorList>
            <person name="Liu G."/>
            <person name="Sun C."/>
        </authorList>
    </citation>
    <scope>NUCLEOTIDE SEQUENCE [LARGE SCALE GENOMIC DNA]</scope>
    <source>
        <strain evidence="3 4">OT19</strain>
        <plasmid evidence="3 4">plas1</plasmid>
    </source>
</reference>
<dbReference type="EMBL" id="CP060053">
    <property type="protein sequence ID" value="QNE07508.1"/>
    <property type="molecule type" value="Genomic_DNA"/>
</dbReference>
<dbReference type="RefSeq" id="WP_185886067.1">
    <property type="nucleotide sequence ID" value="NZ_CP060053.1"/>
</dbReference>
<evidence type="ECO:0000313" key="4">
    <source>
        <dbReference type="Proteomes" id="UP000515297"/>
    </source>
</evidence>
<sequence>MTRSIILSLLAATTLAGPAIAQPAPAQPVIAQPTIAQSGAAVQEAPHQLSPEKLERITALLQDYARQGRIAGAVVKIRQDGRDVYSQAVGWRDREARAPMREDTIFRIASQSKALTSVAVMMLMEEGRLLLNDPVGKFLPEWQQTSVAVPRDGGGYDIVPADRAITIRDLLTHTAGISYGYGPAADAWREAGITDWYFADRDEPVSAVVARMAALPMDRQPGEAFVYGYNTDILGVVVEKISGQTLDAFLRERLIDPLGMTDTSFYLPDDKADRLAVVYADEDEGISRAPDAGDASGRPYGQGHYLNGPRAAFSGGAGLLSTAADYSRFLEMMRRGGELDGKRYLGPKTVELMTVNHLADAVDYTPGMGFGLGFAIREDLGLAGEPGSEGEFAWGGAYHSTYWVDPKERMTVSYMVQLIPSGDNDLQGKLRTLIYQAME</sequence>
<name>A0A7G6W0J3_9SPHN</name>
<dbReference type="Gene3D" id="3.40.710.10">
    <property type="entry name" value="DD-peptidase/beta-lactamase superfamily"/>
    <property type="match status" value="1"/>
</dbReference>
<dbReference type="InterPro" id="IPR050789">
    <property type="entry name" value="Diverse_Enzym_Activities"/>
</dbReference>
<dbReference type="Proteomes" id="UP000515297">
    <property type="component" value="Plasmid plas1"/>
</dbReference>
<evidence type="ECO:0000259" key="2">
    <source>
        <dbReference type="Pfam" id="PF00144"/>
    </source>
</evidence>
<feature type="chain" id="PRO_5028825183" evidence="1">
    <location>
        <begin position="22"/>
        <end position="439"/>
    </location>
</feature>
<gene>
    <name evidence="3" type="ORF">H4O24_16710</name>
</gene>
<keyword evidence="3" id="KW-0614">Plasmid</keyword>
<keyword evidence="1" id="KW-0732">Signal</keyword>
<dbReference type="PANTHER" id="PTHR43283">
    <property type="entry name" value="BETA-LACTAMASE-RELATED"/>
    <property type="match status" value="1"/>
</dbReference>
<protein>
    <submittedName>
        <fullName evidence="3">Beta-lactamase family protein</fullName>
    </submittedName>
</protein>
<evidence type="ECO:0000256" key="1">
    <source>
        <dbReference type="SAM" id="SignalP"/>
    </source>
</evidence>
<accession>A0A7G6W0J3</accession>
<dbReference type="SUPFAM" id="SSF56601">
    <property type="entry name" value="beta-lactamase/transpeptidase-like"/>
    <property type="match status" value="1"/>
</dbReference>